<dbReference type="InParanoid" id="A0A0C3DNQ3"/>
<reference evidence="3" key="2">
    <citation type="submission" date="2015-01" db="EMBL/GenBank/DDBJ databases">
        <title>Evolutionary Origins and Diversification of the Mycorrhizal Mutualists.</title>
        <authorList>
            <consortium name="DOE Joint Genome Institute"/>
            <consortium name="Mycorrhizal Genomics Consortium"/>
            <person name="Kohler A."/>
            <person name="Kuo A."/>
            <person name="Nagy L.G."/>
            <person name="Floudas D."/>
            <person name="Copeland A."/>
            <person name="Barry K.W."/>
            <person name="Cichocki N."/>
            <person name="Veneault-Fourrey C."/>
            <person name="LaButti K."/>
            <person name="Lindquist E.A."/>
            <person name="Lipzen A."/>
            <person name="Lundell T."/>
            <person name="Morin E."/>
            <person name="Murat C."/>
            <person name="Riley R."/>
            <person name="Ohm R."/>
            <person name="Sun H."/>
            <person name="Tunlid A."/>
            <person name="Henrissat B."/>
            <person name="Grigoriev I.V."/>
            <person name="Hibbett D.S."/>
            <person name="Martin F."/>
        </authorList>
    </citation>
    <scope>NUCLEOTIDE SEQUENCE [LARGE SCALE GENOMIC DNA]</scope>
    <source>
        <strain evidence="3">Foug A</strain>
    </source>
</reference>
<sequence>MASGRSCLWKGELVQVYCSDLDYTFKMEHKLLPKWSQPHQVTEKLRNSYKLEMLTGLALPGLYHTRRLRTFIPHEGTQLHASQQDYICRLHQQQDTNIHKTDGSESMEAETQEERGAQSADMATVQVDEEAVESDDEEC</sequence>
<feature type="region of interest" description="Disordered" evidence="1">
    <location>
        <begin position="94"/>
        <end position="139"/>
    </location>
</feature>
<organism evidence="2 3">
    <name type="scientific">Scleroderma citrinum Foug A</name>
    <dbReference type="NCBI Taxonomy" id="1036808"/>
    <lineage>
        <taxon>Eukaryota</taxon>
        <taxon>Fungi</taxon>
        <taxon>Dikarya</taxon>
        <taxon>Basidiomycota</taxon>
        <taxon>Agaricomycotina</taxon>
        <taxon>Agaricomycetes</taxon>
        <taxon>Agaricomycetidae</taxon>
        <taxon>Boletales</taxon>
        <taxon>Sclerodermatineae</taxon>
        <taxon>Sclerodermataceae</taxon>
        <taxon>Scleroderma</taxon>
    </lineage>
</organism>
<gene>
    <name evidence="2" type="ORF">SCLCIDRAFT_28497</name>
</gene>
<dbReference type="EMBL" id="KN822094">
    <property type="protein sequence ID" value="KIM57864.1"/>
    <property type="molecule type" value="Genomic_DNA"/>
</dbReference>
<dbReference type="OrthoDB" id="3237746at2759"/>
<feature type="compositionally biased region" description="Acidic residues" evidence="1">
    <location>
        <begin position="127"/>
        <end position="139"/>
    </location>
</feature>
<proteinExistence type="predicted"/>
<accession>A0A0C3DNQ3</accession>
<dbReference type="HOGENOM" id="CLU_132234_0_0_1"/>
<name>A0A0C3DNQ3_9AGAM</name>
<evidence type="ECO:0000313" key="3">
    <source>
        <dbReference type="Proteomes" id="UP000053989"/>
    </source>
</evidence>
<reference evidence="2 3" key="1">
    <citation type="submission" date="2014-04" db="EMBL/GenBank/DDBJ databases">
        <authorList>
            <consortium name="DOE Joint Genome Institute"/>
            <person name="Kuo A."/>
            <person name="Kohler A."/>
            <person name="Nagy L.G."/>
            <person name="Floudas D."/>
            <person name="Copeland A."/>
            <person name="Barry K.W."/>
            <person name="Cichocki N."/>
            <person name="Veneault-Fourrey C."/>
            <person name="LaButti K."/>
            <person name="Lindquist E.A."/>
            <person name="Lipzen A."/>
            <person name="Lundell T."/>
            <person name="Morin E."/>
            <person name="Murat C."/>
            <person name="Sun H."/>
            <person name="Tunlid A."/>
            <person name="Henrissat B."/>
            <person name="Grigoriev I.V."/>
            <person name="Hibbett D.S."/>
            <person name="Martin F."/>
            <person name="Nordberg H.P."/>
            <person name="Cantor M.N."/>
            <person name="Hua S.X."/>
        </authorList>
    </citation>
    <scope>NUCLEOTIDE SEQUENCE [LARGE SCALE GENOMIC DNA]</scope>
    <source>
        <strain evidence="2 3">Foug A</strain>
    </source>
</reference>
<keyword evidence="3" id="KW-1185">Reference proteome</keyword>
<evidence type="ECO:0000256" key="1">
    <source>
        <dbReference type="SAM" id="MobiDB-lite"/>
    </source>
</evidence>
<evidence type="ECO:0000313" key="2">
    <source>
        <dbReference type="EMBL" id="KIM57864.1"/>
    </source>
</evidence>
<dbReference type="Proteomes" id="UP000053989">
    <property type="component" value="Unassembled WGS sequence"/>
</dbReference>
<protein>
    <submittedName>
        <fullName evidence="2">Uncharacterized protein</fullName>
    </submittedName>
</protein>
<dbReference type="AlphaFoldDB" id="A0A0C3DNQ3"/>